<evidence type="ECO:0000313" key="3">
    <source>
        <dbReference type="EMBL" id="MBC5651014.1"/>
    </source>
</evidence>
<dbReference type="Proteomes" id="UP000652847">
    <property type="component" value="Unassembled WGS sequence"/>
</dbReference>
<accession>A0A8I0AIK8</accession>
<reference evidence="3 4" key="1">
    <citation type="submission" date="2020-08" db="EMBL/GenBank/DDBJ databases">
        <title>Genome public.</title>
        <authorList>
            <person name="Liu C."/>
            <person name="Sun Q."/>
        </authorList>
    </citation>
    <scope>NUCLEOTIDE SEQUENCE [LARGE SCALE GENOMIC DNA]</scope>
    <source>
        <strain evidence="3 4">BX17</strain>
    </source>
</reference>
<feature type="compositionally biased region" description="Low complexity" evidence="2">
    <location>
        <begin position="194"/>
        <end position="211"/>
    </location>
</feature>
<dbReference type="EMBL" id="JACOOT010000017">
    <property type="protein sequence ID" value="MBC5651014.1"/>
    <property type="molecule type" value="Genomic_DNA"/>
</dbReference>
<feature type="region of interest" description="Disordered" evidence="2">
    <location>
        <begin position="191"/>
        <end position="221"/>
    </location>
</feature>
<gene>
    <name evidence="3" type="ORF">H8S54_07830</name>
</gene>
<comment type="caution">
    <text evidence="3">The sequence shown here is derived from an EMBL/GenBank/DDBJ whole genome shotgun (WGS) entry which is preliminary data.</text>
</comment>
<evidence type="ECO:0000256" key="2">
    <source>
        <dbReference type="SAM" id="MobiDB-lite"/>
    </source>
</evidence>
<feature type="coiled-coil region" evidence="1">
    <location>
        <begin position="137"/>
        <end position="187"/>
    </location>
</feature>
<protein>
    <submittedName>
        <fullName evidence="3">Uncharacterized protein</fullName>
    </submittedName>
</protein>
<dbReference type="Pfam" id="PF18960">
    <property type="entry name" value="DUF5702"/>
    <property type="match status" value="1"/>
</dbReference>
<evidence type="ECO:0000256" key="1">
    <source>
        <dbReference type="SAM" id="Coils"/>
    </source>
</evidence>
<dbReference type="AlphaFoldDB" id="A0A8I0AIK8"/>
<sequence length="500" mass="55068">MVKRGSITVFLALTLGLILSLLSSGLESVRMAAARTQILNGMDVGLYSLFGQYNKYLLKDYDLFAVDGAYGGKEMNLAAVYDNLESYMEPVMDQNSQKLSVQQGGISGYLLMTDADGEVFYQQAVQYMKETLGSHGAALLLNKIRNTERKTTEAEKKGNELEDKGTIESYESEMNSAQEKSQAKLDEMTNNEQGTVDSSGFSDGTSSSGTGERYEPEPVDNPIPAIRRIRKMGILDLVISPWKAISDKKADKEKLVSGRNLEAGFAMEDSVKADCSITSQALYQQYLMEKLGNFINPGNGDLDYQIEYIIAGKDNDEANLKTVANKLLRVREGINVAGLMADPVKVAQVTSVAAAIAASFLIPPAAGVIKSALILCWAFAESILDVRELFDGGKVPLVKNAVNWQLSLQNLPALFDSLDTIRRTDETGVSYEDYLQVFLFSCSKAKKIDGGMDMVETSVQEAKNWNWFQLDHCITAMEVSADVKANKRKTFTVTRAYHYI</sequence>
<organism evidence="3 4">
    <name type="scientific">Blautia segnis</name>
    <dbReference type="NCBI Taxonomy" id="2763030"/>
    <lineage>
        <taxon>Bacteria</taxon>
        <taxon>Bacillati</taxon>
        <taxon>Bacillota</taxon>
        <taxon>Clostridia</taxon>
        <taxon>Lachnospirales</taxon>
        <taxon>Lachnospiraceae</taxon>
        <taxon>Blautia</taxon>
    </lineage>
</organism>
<evidence type="ECO:0000313" key="4">
    <source>
        <dbReference type="Proteomes" id="UP000652847"/>
    </source>
</evidence>
<keyword evidence="4" id="KW-1185">Reference proteome</keyword>
<dbReference type="InterPro" id="IPR043756">
    <property type="entry name" value="DUF5702"/>
</dbReference>
<keyword evidence="1" id="KW-0175">Coiled coil</keyword>
<proteinExistence type="predicted"/>
<name>A0A8I0AIK8_9FIRM</name>